<protein>
    <submittedName>
        <fullName evidence="3">METTL5 family protein</fullName>
    </submittedName>
</protein>
<organism evidence="3 4">
    <name type="scientific">Halorubellus litoreus</name>
    <dbReference type="NCBI Taxonomy" id="755308"/>
    <lineage>
        <taxon>Archaea</taxon>
        <taxon>Methanobacteriati</taxon>
        <taxon>Methanobacteriota</taxon>
        <taxon>Stenosarchaea group</taxon>
        <taxon>Halobacteria</taxon>
        <taxon>Halobacteriales</taxon>
        <taxon>Halorubellaceae</taxon>
        <taxon>Halorubellus</taxon>
    </lineage>
</organism>
<accession>A0ABD5VDK2</accession>
<dbReference type="Gene3D" id="3.40.50.150">
    <property type="entry name" value="Vaccinia Virus protein VP39"/>
    <property type="match status" value="1"/>
</dbReference>
<dbReference type="InterPro" id="IPR029063">
    <property type="entry name" value="SAM-dependent_MTases_sf"/>
</dbReference>
<dbReference type="CDD" id="cd02440">
    <property type="entry name" value="AdoMet_MTases"/>
    <property type="match status" value="1"/>
</dbReference>
<comment type="caution">
    <text evidence="3">The sequence shown here is derived from an EMBL/GenBank/DDBJ whole genome shotgun (WGS) entry which is preliminary data.</text>
</comment>
<dbReference type="SUPFAM" id="SSF53335">
    <property type="entry name" value="S-adenosyl-L-methionine-dependent methyltransferases"/>
    <property type="match status" value="1"/>
</dbReference>
<dbReference type="InterPro" id="IPR051720">
    <property type="entry name" value="rRNA_MeTrfase/Polyamine_Synth"/>
</dbReference>
<dbReference type="Pfam" id="PF13649">
    <property type="entry name" value="Methyltransf_25"/>
    <property type="match status" value="1"/>
</dbReference>
<dbReference type="PANTHER" id="PTHR23290">
    <property type="entry name" value="RRNA N6-ADENOSINE-METHYLTRANSFERASE METTL5"/>
    <property type="match status" value="1"/>
</dbReference>
<dbReference type="AlphaFoldDB" id="A0ABD5VDK2"/>
<dbReference type="RefSeq" id="WP_336350564.1">
    <property type="nucleotide sequence ID" value="NZ_JAZAQL010000002.1"/>
</dbReference>
<dbReference type="GO" id="GO:0016740">
    <property type="term" value="F:transferase activity"/>
    <property type="evidence" value="ECO:0007669"/>
    <property type="project" value="UniProtKB-ARBA"/>
</dbReference>
<evidence type="ECO:0000313" key="4">
    <source>
        <dbReference type="Proteomes" id="UP001596395"/>
    </source>
</evidence>
<name>A0ABD5VDK2_9EURY</name>
<feature type="domain" description="Methyltransferase" evidence="2">
    <location>
        <begin position="88"/>
        <end position="159"/>
    </location>
</feature>
<reference evidence="3 4" key="1">
    <citation type="journal article" date="2019" name="Int. J. Syst. Evol. Microbiol.">
        <title>The Global Catalogue of Microorganisms (GCM) 10K type strain sequencing project: providing services to taxonomists for standard genome sequencing and annotation.</title>
        <authorList>
            <consortium name="The Broad Institute Genomics Platform"/>
            <consortium name="The Broad Institute Genome Sequencing Center for Infectious Disease"/>
            <person name="Wu L."/>
            <person name="Ma J."/>
        </authorList>
    </citation>
    <scope>NUCLEOTIDE SEQUENCE [LARGE SCALE GENOMIC DNA]</scope>
    <source>
        <strain evidence="3 4">GX26</strain>
    </source>
</reference>
<evidence type="ECO:0000259" key="2">
    <source>
        <dbReference type="Pfam" id="PF13649"/>
    </source>
</evidence>
<sequence>MPTRRALARRLGVVEDFQDPSPSLEQYATSAEVAASLVHVADQRGDLTDSDSAQGGDLTDSDSVQGGDLTDSDSAQGGDLVDDGGATVLDLGTGTGMLALAAALRGPRRVVGVDVDPAPLRTARENAARVGATTPVEWVVGDATDLPLAFDERVVVLSNPPFGAQDGNEHADRAFLDQVRDVASVSYTVHNAGSEDFVRAYAADADATVTDAFAVELDVDNQFEFHDHESAAIDAEAYRIEWT</sequence>
<proteinExistence type="predicted"/>
<dbReference type="EMBL" id="JBHSXN010000002">
    <property type="protein sequence ID" value="MFC6953609.1"/>
    <property type="molecule type" value="Genomic_DNA"/>
</dbReference>
<feature type="region of interest" description="Disordered" evidence="1">
    <location>
        <begin position="46"/>
        <end position="81"/>
    </location>
</feature>
<keyword evidence="4" id="KW-1185">Reference proteome</keyword>
<dbReference type="PANTHER" id="PTHR23290:SF0">
    <property type="entry name" value="RRNA N6-ADENOSINE-METHYLTRANSFERASE METTL5"/>
    <property type="match status" value="1"/>
</dbReference>
<dbReference type="Proteomes" id="UP001596395">
    <property type="component" value="Unassembled WGS sequence"/>
</dbReference>
<evidence type="ECO:0000313" key="3">
    <source>
        <dbReference type="EMBL" id="MFC6953609.1"/>
    </source>
</evidence>
<gene>
    <name evidence="3" type="ORF">ACFQGB_12115</name>
</gene>
<dbReference type="InterPro" id="IPR041698">
    <property type="entry name" value="Methyltransf_25"/>
</dbReference>
<evidence type="ECO:0000256" key="1">
    <source>
        <dbReference type="SAM" id="MobiDB-lite"/>
    </source>
</evidence>